<proteinExistence type="predicted"/>
<reference evidence="1 2" key="1">
    <citation type="journal article" date="2024" name="Plant Biotechnol. J.">
        <title>Genome and CRISPR/Cas9 system of a widespread forest tree (Populus alba) in the world.</title>
        <authorList>
            <person name="Liu Y.J."/>
            <person name="Jiang P.F."/>
            <person name="Han X.M."/>
            <person name="Li X.Y."/>
            <person name="Wang H.M."/>
            <person name="Wang Y.J."/>
            <person name="Wang X.X."/>
            <person name="Zeng Q.Y."/>
        </authorList>
    </citation>
    <scope>NUCLEOTIDE SEQUENCE [LARGE SCALE GENOMIC DNA]</scope>
    <source>
        <strain evidence="2">cv. PAL-ZL1</strain>
    </source>
</reference>
<evidence type="ECO:0000313" key="2">
    <source>
        <dbReference type="Proteomes" id="UP000309997"/>
    </source>
</evidence>
<comment type="caution">
    <text evidence="1">The sequence shown here is derived from an EMBL/GenBank/DDBJ whole genome shotgun (WGS) entry which is preliminary data.</text>
</comment>
<organism evidence="1 2">
    <name type="scientific">Populus alba</name>
    <name type="common">White poplar</name>
    <dbReference type="NCBI Taxonomy" id="43335"/>
    <lineage>
        <taxon>Eukaryota</taxon>
        <taxon>Viridiplantae</taxon>
        <taxon>Streptophyta</taxon>
        <taxon>Embryophyta</taxon>
        <taxon>Tracheophyta</taxon>
        <taxon>Spermatophyta</taxon>
        <taxon>Magnoliopsida</taxon>
        <taxon>eudicotyledons</taxon>
        <taxon>Gunneridae</taxon>
        <taxon>Pentapetalae</taxon>
        <taxon>rosids</taxon>
        <taxon>fabids</taxon>
        <taxon>Malpighiales</taxon>
        <taxon>Salicaceae</taxon>
        <taxon>Saliceae</taxon>
        <taxon>Populus</taxon>
    </lineage>
</organism>
<gene>
    <name evidence="1" type="ORF">D5086_020013</name>
</gene>
<name>A0ACC4BJ80_POPAL</name>
<keyword evidence="2" id="KW-1185">Reference proteome</keyword>
<dbReference type="EMBL" id="RCHU02000010">
    <property type="protein sequence ID" value="KAL3578509.1"/>
    <property type="molecule type" value="Genomic_DNA"/>
</dbReference>
<accession>A0ACC4BJ80</accession>
<protein>
    <submittedName>
        <fullName evidence="1">Uncharacterized protein</fullName>
    </submittedName>
</protein>
<evidence type="ECO:0000313" key="1">
    <source>
        <dbReference type="EMBL" id="KAL3578509.1"/>
    </source>
</evidence>
<dbReference type="Proteomes" id="UP000309997">
    <property type="component" value="Unassembled WGS sequence"/>
</dbReference>
<sequence length="818" mass="91660">MESRGSRRKRQNGGLVTMPFIFANEACEKLAVVGFSANMISYLTTQLHMPLTKAANTLTNFGGTSSLTPLLGAFMADAYAGRFWTITVASIIYQIGMTSLTISAILPHLRPPPCKLGEQVCQEADTGQLAILYASLLLGALGSGGIRPCVVAFGADQFDESDPKQTTKTWRYFNWYYFVMGVSILVAVTVIVYIQDNIGWGWGLGIPTIAMFFSIIAFIGGYPLYRNLDPAGSPFTRLLQVSVAAFRKRKLAMVSDPELLYQNDELDAPISIGGKLLHTIHMKFLDKAAIVVEEDNFKQGQAPNLWRLNTVHRVEELKSIIRMGPIWAAGILLITAYAQQSTFSLQQAKSMDRHLTKSFQIPAGSMSVFTMTSMLTTIAFYDRILVPVARKFTGLDRGISFLHRMGIGFVISIFATLVAGFVEIKRKHVASAHGLINSHQPVPIPVFWLVPQYCLHGIAEAFMSIGHLEFFYDQAPESMRSSAMALFWTAISVGNYASTLLVTLVHKFSAGSDGSNWLPDDNLNKGKLEYFYWLITLLQVANLIYYLFCAKMYTFKPIQVHNKEISDSKESGVELANKNRRPVTSAGLRSVPVMTILLLLVAGRIRPSFVTFGADQSDESDLKRSAKKYKYFHRFLDKAAIVAEDDNLQPRQASKLWKLQCTQSKTLNLSSEWDRYGQQEFSCHSTELAKLIFLPTSPVMDKHLTKSFQIPSSPMRIFATTSRFTTIALYYRVLVLVARCYFYCDYSKPLQQLIHSQVCAQCHTRAVKTTVYAGMHALPTRDLLLLNPNETVADQSAEKNMRRYIHDSLPVIEYIDRL</sequence>